<feature type="region of interest" description="Disordered" evidence="1">
    <location>
        <begin position="1"/>
        <end position="35"/>
    </location>
</feature>
<proteinExistence type="predicted"/>
<organism evidence="2 3">
    <name type="scientific">Bursaphelenchus okinawaensis</name>
    <dbReference type="NCBI Taxonomy" id="465554"/>
    <lineage>
        <taxon>Eukaryota</taxon>
        <taxon>Metazoa</taxon>
        <taxon>Ecdysozoa</taxon>
        <taxon>Nematoda</taxon>
        <taxon>Chromadorea</taxon>
        <taxon>Rhabditida</taxon>
        <taxon>Tylenchina</taxon>
        <taxon>Tylenchomorpha</taxon>
        <taxon>Aphelenchoidea</taxon>
        <taxon>Aphelenchoididae</taxon>
        <taxon>Bursaphelenchus</taxon>
    </lineage>
</organism>
<protein>
    <submittedName>
        <fullName evidence="2">Uncharacterized protein</fullName>
    </submittedName>
</protein>
<sequence length="106" mass="11108">MSSTTASTSSAGTWPASTSSGSTSAASSSAPSELSEASFLPIGYFSEKEKREPTRLQSSCCTKQQKEKINFEVDQILAKCAVIKEGVFGKKLTVQAMEEAASTTAS</sequence>
<dbReference type="AlphaFoldDB" id="A0A811LBJ7"/>
<gene>
    <name evidence="2" type="ORF">BOKJ2_LOCUS11618</name>
</gene>
<reference evidence="2" key="1">
    <citation type="submission" date="2020-09" db="EMBL/GenBank/DDBJ databases">
        <authorList>
            <person name="Kikuchi T."/>
        </authorList>
    </citation>
    <scope>NUCLEOTIDE SEQUENCE</scope>
    <source>
        <strain evidence="2">SH1</strain>
    </source>
</reference>
<evidence type="ECO:0000313" key="2">
    <source>
        <dbReference type="EMBL" id="CAD5225518.1"/>
    </source>
</evidence>
<dbReference type="Proteomes" id="UP000783686">
    <property type="component" value="Unassembled WGS sequence"/>
</dbReference>
<dbReference type="EMBL" id="CAJFCW020000005">
    <property type="protein sequence ID" value="CAG9121007.1"/>
    <property type="molecule type" value="Genomic_DNA"/>
</dbReference>
<comment type="caution">
    <text evidence="2">The sequence shown here is derived from an EMBL/GenBank/DDBJ whole genome shotgun (WGS) entry which is preliminary data.</text>
</comment>
<keyword evidence="3" id="KW-1185">Reference proteome</keyword>
<evidence type="ECO:0000313" key="3">
    <source>
        <dbReference type="Proteomes" id="UP000614601"/>
    </source>
</evidence>
<dbReference type="Proteomes" id="UP000614601">
    <property type="component" value="Unassembled WGS sequence"/>
</dbReference>
<name>A0A811LBJ7_9BILA</name>
<dbReference type="EMBL" id="CAJFDH010000005">
    <property type="protein sequence ID" value="CAD5225518.1"/>
    <property type="molecule type" value="Genomic_DNA"/>
</dbReference>
<evidence type="ECO:0000256" key="1">
    <source>
        <dbReference type="SAM" id="MobiDB-lite"/>
    </source>
</evidence>
<accession>A0A811LBJ7</accession>